<dbReference type="PANTHER" id="PTHR30055:SF234">
    <property type="entry name" value="HTH-TYPE TRANSCRIPTIONAL REGULATOR BETI"/>
    <property type="match status" value="1"/>
</dbReference>
<dbReference type="Pfam" id="PF21597">
    <property type="entry name" value="TetR_C_43"/>
    <property type="match status" value="1"/>
</dbReference>
<dbReference type="InterPro" id="IPR050109">
    <property type="entry name" value="HTH-type_TetR-like_transc_reg"/>
</dbReference>
<reference evidence="6 7" key="1">
    <citation type="submission" date="2020-07" db="EMBL/GenBank/DDBJ databases">
        <title>Sequencing the genomes of 1000 actinobacteria strains.</title>
        <authorList>
            <person name="Klenk H.-P."/>
        </authorList>
    </citation>
    <scope>NUCLEOTIDE SEQUENCE [LARGE SCALE GENOMIC DNA]</scope>
    <source>
        <strain evidence="6 7">DSM 104006</strain>
    </source>
</reference>
<dbReference type="SUPFAM" id="SSF48498">
    <property type="entry name" value="Tetracyclin repressor-like, C-terminal domain"/>
    <property type="match status" value="1"/>
</dbReference>
<dbReference type="AlphaFoldDB" id="A0A853B3Q1"/>
<dbReference type="PRINTS" id="PR00455">
    <property type="entry name" value="HTHTETR"/>
</dbReference>
<keyword evidence="3" id="KW-0804">Transcription</keyword>
<dbReference type="InterPro" id="IPR036271">
    <property type="entry name" value="Tet_transcr_reg_TetR-rel_C_sf"/>
</dbReference>
<dbReference type="EMBL" id="JACCFK010000001">
    <property type="protein sequence ID" value="NYI89391.1"/>
    <property type="molecule type" value="Genomic_DNA"/>
</dbReference>
<sequence length="222" mass="24632">MSSRDAPPSARRDAHRNRQRLLECARRAFAERGAEAALDGIAREAGLVVGTLYRHFPTRLELLWTVLEPKLRRVIDEMTASLGQEDPWEAFRGLLEVLCTAQAGDRAFADFLARRFPGDNRTEVAHNEICGLAHQVLLRAQEAGAVRPDVTGADLLVLLWASGCVSETTQHVAPSMWRRHLHLAMDGLRASNRSDLREPAWDLELLSRALPGRQAVSRSASG</sequence>
<name>A0A853B3Q1_9PSEU</name>
<keyword evidence="1" id="KW-0805">Transcription regulation</keyword>
<feature type="DNA-binding region" description="H-T-H motif" evidence="4">
    <location>
        <begin position="37"/>
        <end position="56"/>
    </location>
</feature>
<evidence type="ECO:0000313" key="7">
    <source>
        <dbReference type="Proteomes" id="UP000549616"/>
    </source>
</evidence>
<dbReference type="InterPro" id="IPR009057">
    <property type="entry name" value="Homeodomain-like_sf"/>
</dbReference>
<dbReference type="PROSITE" id="PS50977">
    <property type="entry name" value="HTH_TETR_2"/>
    <property type="match status" value="1"/>
</dbReference>
<dbReference type="GO" id="GO:0000976">
    <property type="term" value="F:transcription cis-regulatory region binding"/>
    <property type="evidence" value="ECO:0007669"/>
    <property type="project" value="TreeGrafter"/>
</dbReference>
<evidence type="ECO:0000256" key="2">
    <source>
        <dbReference type="ARBA" id="ARBA00023125"/>
    </source>
</evidence>
<dbReference type="Gene3D" id="1.10.357.10">
    <property type="entry name" value="Tetracycline Repressor, domain 2"/>
    <property type="match status" value="1"/>
</dbReference>
<evidence type="ECO:0000256" key="1">
    <source>
        <dbReference type="ARBA" id="ARBA00023015"/>
    </source>
</evidence>
<accession>A0A853B3Q1</accession>
<comment type="caution">
    <text evidence="6">The sequence shown here is derived from an EMBL/GenBank/DDBJ whole genome shotgun (WGS) entry which is preliminary data.</text>
</comment>
<evidence type="ECO:0000259" key="5">
    <source>
        <dbReference type="PROSITE" id="PS50977"/>
    </source>
</evidence>
<keyword evidence="7" id="KW-1185">Reference proteome</keyword>
<dbReference type="Proteomes" id="UP000549616">
    <property type="component" value="Unassembled WGS sequence"/>
</dbReference>
<keyword evidence="2 4" id="KW-0238">DNA-binding</keyword>
<dbReference type="SUPFAM" id="SSF46689">
    <property type="entry name" value="Homeodomain-like"/>
    <property type="match status" value="1"/>
</dbReference>
<feature type="domain" description="HTH tetR-type" evidence="5">
    <location>
        <begin position="15"/>
        <end position="74"/>
    </location>
</feature>
<dbReference type="InterPro" id="IPR049445">
    <property type="entry name" value="TetR_SbtR-like_C"/>
</dbReference>
<organism evidence="6 7">
    <name type="scientific">Amycolatopsis endophytica</name>
    <dbReference type="NCBI Taxonomy" id="860233"/>
    <lineage>
        <taxon>Bacteria</taxon>
        <taxon>Bacillati</taxon>
        <taxon>Actinomycetota</taxon>
        <taxon>Actinomycetes</taxon>
        <taxon>Pseudonocardiales</taxon>
        <taxon>Pseudonocardiaceae</taxon>
        <taxon>Amycolatopsis</taxon>
    </lineage>
</organism>
<evidence type="ECO:0000313" key="6">
    <source>
        <dbReference type="EMBL" id="NYI89391.1"/>
    </source>
</evidence>
<dbReference type="PANTHER" id="PTHR30055">
    <property type="entry name" value="HTH-TYPE TRANSCRIPTIONAL REGULATOR RUTR"/>
    <property type="match status" value="1"/>
</dbReference>
<gene>
    <name evidence="6" type="ORF">HNR02_002714</name>
</gene>
<dbReference type="Pfam" id="PF00440">
    <property type="entry name" value="TetR_N"/>
    <property type="match status" value="1"/>
</dbReference>
<protein>
    <submittedName>
        <fullName evidence="6">AcrR family transcriptional regulator</fullName>
    </submittedName>
</protein>
<proteinExistence type="predicted"/>
<evidence type="ECO:0000256" key="4">
    <source>
        <dbReference type="PROSITE-ProRule" id="PRU00335"/>
    </source>
</evidence>
<dbReference type="GO" id="GO:0003700">
    <property type="term" value="F:DNA-binding transcription factor activity"/>
    <property type="evidence" value="ECO:0007669"/>
    <property type="project" value="TreeGrafter"/>
</dbReference>
<evidence type="ECO:0000256" key="3">
    <source>
        <dbReference type="ARBA" id="ARBA00023163"/>
    </source>
</evidence>
<dbReference type="InterPro" id="IPR001647">
    <property type="entry name" value="HTH_TetR"/>
</dbReference>
<dbReference type="RefSeq" id="WP_179773554.1">
    <property type="nucleotide sequence ID" value="NZ_JACCFK010000001.1"/>
</dbReference>